<evidence type="ECO:0000256" key="2">
    <source>
        <dbReference type="ARBA" id="ARBA00023033"/>
    </source>
</evidence>
<keyword evidence="5" id="KW-1185">Reference proteome</keyword>
<dbReference type="NCBIfam" id="NF005313">
    <property type="entry name" value="PRK06847.1"/>
    <property type="match status" value="1"/>
</dbReference>
<organism evidence="4 5">
    <name type="scientific">Raineyella antarctica</name>
    <dbReference type="NCBI Taxonomy" id="1577474"/>
    <lineage>
        <taxon>Bacteria</taxon>
        <taxon>Bacillati</taxon>
        <taxon>Actinomycetota</taxon>
        <taxon>Actinomycetes</taxon>
        <taxon>Propionibacteriales</taxon>
        <taxon>Propionibacteriaceae</taxon>
        <taxon>Raineyella</taxon>
    </lineage>
</organism>
<dbReference type="AlphaFoldDB" id="A0A1G6H114"/>
<name>A0A1G6H114_9ACTN</name>
<dbReference type="PANTHER" id="PTHR13789:SF309">
    <property type="entry name" value="PUTATIVE (AFU_ORTHOLOGUE AFUA_6G14510)-RELATED"/>
    <property type="match status" value="1"/>
</dbReference>
<dbReference type="Proteomes" id="UP000199086">
    <property type="component" value="Unassembled WGS sequence"/>
</dbReference>
<protein>
    <submittedName>
        <fullName evidence="4">2-polyprenyl-6-methoxyphenol hydroxylase</fullName>
    </submittedName>
</protein>
<dbReference type="PANTHER" id="PTHR13789">
    <property type="entry name" value="MONOOXYGENASE"/>
    <property type="match status" value="1"/>
</dbReference>
<dbReference type="PRINTS" id="PR00420">
    <property type="entry name" value="RNGMNOXGNASE"/>
</dbReference>
<dbReference type="GO" id="GO:0004497">
    <property type="term" value="F:monooxygenase activity"/>
    <property type="evidence" value="ECO:0007669"/>
    <property type="project" value="UniProtKB-KW"/>
</dbReference>
<evidence type="ECO:0000313" key="5">
    <source>
        <dbReference type="Proteomes" id="UP000199086"/>
    </source>
</evidence>
<dbReference type="InterPro" id="IPR036188">
    <property type="entry name" value="FAD/NAD-bd_sf"/>
</dbReference>
<dbReference type="OrthoDB" id="3212532at2"/>
<feature type="domain" description="FAD-binding" evidence="3">
    <location>
        <begin position="22"/>
        <end position="358"/>
    </location>
</feature>
<proteinExistence type="predicted"/>
<dbReference type="SUPFAM" id="SSF51905">
    <property type="entry name" value="FAD/NAD(P)-binding domain"/>
    <property type="match status" value="1"/>
</dbReference>
<keyword evidence="1" id="KW-0560">Oxidoreductase</keyword>
<dbReference type="GO" id="GO:0071949">
    <property type="term" value="F:FAD binding"/>
    <property type="evidence" value="ECO:0007669"/>
    <property type="project" value="InterPro"/>
</dbReference>
<keyword evidence="2" id="KW-0503">Monooxygenase</keyword>
<dbReference type="EMBL" id="FMYF01000006">
    <property type="protein sequence ID" value="SDB87949.1"/>
    <property type="molecule type" value="Genomic_DNA"/>
</dbReference>
<accession>A0A1G6H114</accession>
<dbReference type="InterPro" id="IPR002938">
    <property type="entry name" value="FAD-bd"/>
</dbReference>
<dbReference type="STRING" id="1577474.GA0111570_10621"/>
<reference evidence="4 5" key="1">
    <citation type="submission" date="2016-06" db="EMBL/GenBank/DDBJ databases">
        <authorList>
            <person name="Olsen C.W."/>
            <person name="Carey S."/>
            <person name="Hinshaw L."/>
            <person name="Karasin A.I."/>
        </authorList>
    </citation>
    <scope>NUCLEOTIDE SEQUENCE [LARGE SCALE GENOMIC DNA]</scope>
    <source>
        <strain evidence="4 5">LZ-22</strain>
    </source>
</reference>
<dbReference type="RefSeq" id="WP_092610311.1">
    <property type="nucleotide sequence ID" value="NZ_FMYF01000006.1"/>
</dbReference>
<dbReference type="Gene3D" id="3.50.50.60">
    <property type="entry name" value="FAD/NAD(P)-binding domain"/>
    <property type="match status" value="1"/>
</dbReference>
<dbReference type="Pfam" id="PF01494">
    <property type="entry name" value="FAD_binding_3"/>
    <property type="match status" value="1"/>
</dbReference>
<evidence type="ECO:0000313" key="4">
    <source>
        <dbReference type="EMBL" id="SDB87949.1"/>
    </source>
</evidence>
<dbReference type="InterPro" id="IPR050493">
    <property type="entry name" value="FAD-dep_Monooxygenase_BioMet"/>
</dbReference>
<gene>
    <name evidence="4" type="ORF">GA0111570_10621</name>
</gene>
<evidence type="ECO:0000259" key="3">
    <source>
        <dbReference type="Pfam" id="PF01494"/>
    </source>
</evidence>
<sequence>MSVPDTSITRASVPGTGAPASALVIGGGFSGTSAALELARRGVRVDLVEITPEWGTYGAGISIGGPTLRALRTLGVLDRYLAEGAAFDGTDVLRADGHPLVSLPSPRVAGEDVPGNGAIMRPLLQQILSEAALAAGVRVHLGSTATDLVDDGTGVTARLTDGSEHRYDVVVGADGLYSRTRRSLFPDVPGPHYSGQGVWRAVLPLHPGITRTTLWIGDDVKVGLNPVSDREMYLFVNENIPDHRRVPDEELLPRLLALLEPFSDPRLRSARDQLDETSLISFRPLEGLLVDTPWHLGRIVLIGDAVHATTPHLAAGAGIGIEDAIVLADELCSGAGVEAALSAFEERRWERCAMVVNNSGRLGQIEITRGDRQEHAQLMDASFTALLAPI</sequence>
<evidence type="ECO:0000256" key="1">
    <source>
        <dbReference type="ARBA" id="ARBA00023002"/>
    </source>
</evidence>